<evidence type="ECO:0000256" key="5">
    <source>
        <dbReference type="ARBA" id="ARBA00017962"/>
    </source>
</evidence>
<dbReference type="PANTHER" id="PTHR46420:SF1">
    <property type="entry name" value="BETA-1,4-GLUCURONYLTRANSFERASE 1"/>
    <property type="match status" value="1"/>
</dbReference>
<keyword evidence="14" id="KW-0325">Glycoprotein</keyword>
<comment type="subcellular location">
    <subcellularLocation>
        <location evidence="2">Golgi apparatus membrane</location>
        <topology evidence="2">Single-pass type II membrane protein</topology>
    </subcellularLocation>
</comment>
<dbReference type="EMBL" id="OU895877">
    <property type="protein sequence ID" value="CAH1712552.1"/>
    <property type="molecule type" value="Genomic_DNA"/>
</dbReference>
<gene>
    <name evidence="21" type="ORF">CHIRRI_LOCUS2583</name>
</gene>
<comment type="cofactor">
    <cofactor evidence="1">
        <name>Mn(2+)</name>
        <dbReference type="ChEBI" id="CHEBI:29035"/>
    </cofactor>
</comment>
<sequence length="470" mass="54352">MIQTSCRLRNFSILSVLALTVSNVFLTLRLLQTDCGHHLNNEITTSIVPKPPIILTPASQCLEYILADSNGNVSEKAVFSGLDLKLGRWDSRRMFKVFDFVIHGEKFTELSDKLNVTLATQSSIEKIFSLVQVSHHWSGPISIAVYVAGDDELYLLQVYLTFLRYCYVTIRERVAFHLTFPKDRSPSNIRSVHLSDIITKYNCAKPEQTITELLKQRTAETKKWRIKYPYPQNFIRNVARKNCQTHHVFLTDVDIIPSANLNFAEQLDKFLKKAKCANSNNLCAYVIPTYELDERVRFPRNKTDLIRLTNKGLARPFHNKVFIYNQYATNFSRWQADLTETEDVRISHAVTNFEFLYEPFFVASDNNPPHDERFIGYGYTRNTQVYEMFVAGYQFQVLTPLFTIHWGLQNKKGRPAWREHQNNINRKHFEIFKRELFARYHKDPLKMLAPKKAKGPNAAGNINAGGINVG</sequence>
<evidence type="ECO:0000256" key="8">
    <source>
        <dbReference type="ARBA" id="ARBA00022692"/>
    </source>
</evidence>
<keyword evidence="15" id="KW-0464">Manganese</keyword>
<evidence type="ECO:0000256" key="19">
    <source>
        <dbReference type="ARBA" id="ARBA00033291"/>
    </source>
</evidence>
<evidence type="ECO:0000256" key="12">
    <source>
        <dbReference type="ARBA" id="ARBA00023034"/>
    </source>
</evidence>
<protein>
    <recommendedName>
        <fullName evidence="5">Beta-1,4-glucuronyltransferase 1</fullName>
    </recommendedName>
    <alternativeName>
        <fullName evidence="16">I-beta-1,3-N-acetylglucosaminyltransferase</fullName>
    </alternativeName>
    <alternativeName>
        <fullName evidence="19">N-acetyllactosaminide beta-1,3-N-acetylglucosaminyltransferase</fullName>
    </alternativeName>
    <alternativeName>
        <fullName evidence="17">Poly-N-acetyllactosamine extension enzyme</fullName>
    </alternativeName>
    <alternativeName>
        <fullName evidence="18">UDP-GlcNAc:betaGal beta-1,3-N-acetylglucosaminyltransferase 1</fullName>
    </alternativeName>
</protein>
<evidence type="ECO:0000256" key="15">
    <source>
        <dbReference type="ARBA" id="ARBA00023211"/>
    </source>
</evidence>
<dbReference type="Proteomes" id="UP001153620">
    <property type="component" value="Chromosome 1"/>
</dbReference>
<comment type="catalytic activity">
    <reaction evidence="20">
        <text>3-O-[beta-D-Xyl-(1-&gt;4)-Rib-ol-P-Rib-ol-P-3-beta-D-GalNAc-(1-&gt;3)-beta-D-GlcNAc-(1-&gt;4)-(O-6-P-alpha-D-Man)]-Thr-[protein] + UDP-alpha-D-glucuronate = 3-O-[beta-D-GlcA-(1-&gt;3)-beta-D-Xyl-(1-&gt;4)-Rib-ol-P-Rib-ol-P-3-beta-D-GalNAc-(1-&gt;3)-beta-D-GlcNAc-(1-&gt;4)-(O-6-P-alpha-D-Man)]-Thr-[protein] + UDP + H(+)</text>
        <dbReference type="Rhea" id="RHEA:46860"/>
        <dbReference type="Rhea" id="RHEA-COMP:15023"/>
        <dbReference type="Rhea" id="RHEA-COMP:17482"/>
        <dbReference type="ChEBI" id="CHEBI:15378"/>
        <dbReference type="ChEBI" id="CHEBI:58052"/>
        <dbReference type="ChEBI" id="CHEBI:58223"/>
        <dbReference type="ChEBI" id="CHEBI:142405"/>
        <dbReference type="ChEBI" id="CHEBI:177336"/>
    </reaction>
</comment>
<dbReference type="PANTHER" id="PTHR46420">
    <property type="entry name" value="BETA-1,4-GLUCURONYLTRANSFERASE 1"/>
    <property type="match status" value="1"/>
</dbReference>
<dbReference type="InterPro" id="IPR043189">
    <property type="entry name" value="B4GAT1"/>
</dbReference>
<evidence type="ECO:0000256" key="14">
    <source>
        <dbReference type="ARBA" id="ARBA00023180"/>
    </source>
</evidence>
<reference evidence="21" key="2">
    <citation type="submission" date="2022-10" db="EMBL/GenBank/DDBJ databases">
        <authorList>
            <consortium name="ENA_rothamsted_submissions"/>
            <consortium name="culmorum"/>
            <person name="King R."/>
        </authorList>
    </citation>
    <scope>NUCLEOTIDE SEQUENCE</scope>
</reference>
<evidence type="ECO:0000256" key="1">
    <source>
        <dbReference type="ARBA" id="ARBA00001936"/>
    </source>
</evidence>
<keyword evidence="12" id="KW-0333">Golgi apparatus</keyword>
<keyword evidence="6" id="KW-0328">Glycosyltransferase</keyword>
<evidence type="ECO:0000256" key="13">
    <source>
        <dbReference type="ARBA" id="ARBA00023136"/>
    </source>
</evidence>
<evidence type="ECO:0000256" key="9">
    <source>
        <dbReference type="ARBA" id="ARBA00022723"/>
    </source>
</evidence>
<evidence type="ECO:0000256" key="20">
    <source>
        <dbReference type="ARBA" id="ARBA00047852"/>
    </source>
</evidence>
<evidence type="ECO:0000256" key="7">
    <source>
        <dbReference type="ARBA" id="ARBA00022679"/>
    </source>
</evidence>
<keyword evidence="11" id="KW-1133">Transmembrane helix</keyword>
<evidence type="ECO:0000256" key="3">
    <source>
        <dbReference type="ARBA" id="ARBA00004922"/>
    </source>
</evidence>
<keyword evidence="22" id="KW-1185">Reference proteome</keyword>
<evidence type="ECO:0000313" key="21">
    <source>
        <dbReference type="EMBL" id="CAH1712552.1"/>
    </source>
</evidence>
<evidence type="ECO:0000256" key="18">
    <source>
        <dbReference type="ARBA" id="ARBA00032181"/>
    </source>
</evidence>
<organism evidence="21 22">
    <name type="scientific">Chironomus riparius</name>
    <dbReference type="NCBI Taxonomy" id="315576"/>
    <lineage>
        <taxon>Eukaryota</taxon>
        <taxon>Metazoa</taxon>
        <taxon>Ecdysozoa</taxon>
        <taxon>Arthropoda</taxon>
        <taxon>Hexapoda</taxon>
        <taxon>Insecta</taxon>
        <taxon>Pterygota</taxon>
        <taxon>Neoptera</taxon>
        <taxon>Endopterygota</taxon>
        <taxon>Diptera</taxon>
        <taxon>Nematocera</taxon>
        <taxon>Chironomoidea</taxon>
        <taxon>Chironomidae</taxon>
        <taxon>Chironominae</taxon>
        <taxon>Chironomus</taxon>
    </lineage>
</organism>
<reference evidence="21" key="1">
    <citation type="submission" date="2022-01" db="EMBL/GenBank/DDBJ databases">
        <authorList>
            <person name="King R."/>
        </authorList>
    </citation>
    <scope>NUCLEOTIDE SEQUENCE</scope>
</reference>
<evidence type="ECO:0000313" key="22">
    <source>
        <dbReference type="Proteomes" id="UP001153620"/>
    </source>
</evidence>
<comment type="pathway">
    <text evidence="3">Protein modification; protein glycosylation.</text>
</comment>
<keyword evidence="10" id="KW-0735">Signal-anchor</keyword>
<keyword evidence="13" id="KW-0472">Membrane</keyword>
<proteinExistence type="inferred from homology"/>
<keyword evidence="7" id="KW-0808">Transferase</keyword>
<evidence type="ECO:0000256" key="16">
    <source>
        <dbReference type="ARBA" id="ARBA00030723"/>
    </source>
</evidence>
<evidence type="ECO:0000256" key="2">
    <source>
        <dbReference type="ARBA" id="ARBA00004323"/>
    </source>
</evidence>
<dbReference type="GO" id="GO:0035269">
    <property type="term" value="P:protein O-linked glycosylation via mannose"/>
    <property type="evidence" value="ECO:0007669"/>
    <property type="project" value="TreeGrafter"/>
</dbReference>
<dbReference type="GO" id="GO:0000139">
    <property type="term" value="C:Golgi membrane"/>
    <property type="evidence" value="ECO:0007669"/>
    <property type="project" value="UniProtKB-SubCell"/>
</dbReference>
<dbReference type="GO" id="GO:0015020">
    <property type="term" value="F:glucuronosyltransferase activity"/>
    <property type="evidence" value="ECO:0007669"/>
    <property type="project" value="InterPro"/>
</dbReference>
<dbReference type="AlphaFoldDB" id="A0A9P0ISE0"/>
<accession>A0A9P0ISE0</accession>
<keyword evidence="8" id="KW-0812">Transmembrane</keyword>
<comment type="similarity">
    <text evidence="4">Belongs to the glycosyltransferase 49 family.</text>
</comment>
<evidence type="ECO:0000256" key="17">
    <source>
        <dbReference type="ARBA" id="ARBA00032175"/>
    </source>
</evidence>
<evidence type="ECO:0000256" key="6">
    <source>
        <dbReference type="ARBA" id="ARBA00022676"/>
    </source>
</evidence>
<dbReference type="GO" id="GO:0046872">
    <property type="term" value="F:metal ion binding"/>
    <property type="evidence" value="ECO:0007669"/>
    <property type="project" value="UniProtKB-KW"/>
</dbReference>
<dbReference type="Pfam" id="PF13896">
    <property type="entry name" value="Glyco_transf_49"/>
    <property type="match status" value="1"/>
</dbReference>
<evidence type="ECO:0000256" key="4">
    <source>
        <dbReference type="ARBA" id="ARBA00008539"/>
    </source>
</evidence>
<keyword evidence="9" id="KW-0479">Metal-binding</keyword>
<evidence type="ECO:0000256" key="11">
    <source>
        <dbReference type="ARBA" id="ARBA00022989"/>
    </source>
</evidence>
<name>A0A9P0ISE0_9DIPT</name>
<evidence type="ECO:0000256" key="10">
    <source>
        <dbReference type="ARBA" id="ARBA00022968"/>
    </source>
</evidence>